<evidence type="ECO:0000256" key="3">
    <source>
        <dbReference type="ARBA" id="ARBA00022989"/>
    </source>
</evidence>
<reference evidence="7" key="1">
    <citation type="submission" date="2017-01" db="EMBL/GenBank/DDBJ databases">
        <title>Comparative genomics of anhydrobiosis in the tardigrade Hypsibius dujardini.</title>
        <authorList>
            <person name="Yoshida Y."/>
            <person name="Koutsovoulos G."/>
            <person name="Laetsch D."/>
            <person name="Stevens L."/>
            <person name="Kumar S."/>
            <person name="Horikawa D."/>
            <person name="Ishino K."/>
            <person name="Komine S."/>
            <person name="Tomita M."/>
            <person name="Blaxter M."/>
            <person name="Arakawa K."/>
        </authorList>
    </citation>
    <scope>NUCLEOTIDE SEQUENCE [LARGE SCALE GENOMIC DNA]</scope>
    <source>
        <strain evidence="7">Z151</strain>
    </source>
</reference>
<dbReference type="OrthoDB" id="6066644at2759"/>
<dbReference type="GO" id="GO:0016020">
    <property type="term" value="C:membrane"/>
    <property type="evidence" value="ECO:0007669"/>
    <property type="project" value="UniProtKB-SubCell"/>
</dbReference>
<evidence type="ECO:0000256" key="4">
    <source>
        <dbReference type="ARBA" id="ARBA00023136"/>
    </source>
</evidence>
<dbReference type="InterPro" id="IPR001828">
    <property type="entry name" value="ANF_lig-bd_rcpt"/>
</dbReference>
<dbReference type="Pfam" id="PF01094">
    <property type="entry name" value="ANF_receptor"/>
    <property type="match status" value="1"/>
</dbReference>
<keyword evidence="3" id="KW-1133">Transmembrane helix</keyword>
<evidence type="ECO:0000259" key="5">
    <source>
        <dbReference type="Pfam" id="PF01094"/>
    </source>
</evidence>
<dbReference type="InterPro" id="IPR028082">
    <property type="entry name" value="Peripla_BP_I"/>
</dbReference>
<keyword evidence="2" id="KW-0812">Transmembrane</keyword>
<evidence type="ECO:0000256" key="2">
    <source>
        <dbReference type="ARBA" id="ARBA00022692"/>
    </source>
</evidence>
<dbReference type="EMBL" id="MTYJ01000067">
    <property type="protein sequence ID" value="OQV17050.1"/>
    <property type="molecule type" value="Genomic_DNA"/>
</dbReference>
<keyword evidence="7" id="KW-1185">Reference proteome</keyword>
<organism evidence="6 7">
    <name type="scientific">Hypsibius exemplaris</name>
    <name type="common">Freshwater tardigrade</name>
    <dbReference type="NCBI Taxonomy" id="2072580"/>
    <lineage>
        <taxon>Eukaryota</taxon>
        <taxon>Metazoa</taxon>
        <taxon>Ecdysozoa</taxon>
        <taxon>Tardigrada</taxon>
        <taxon>Eutardigrada</taxon>
        <taxon>Parachela</taxon>
        <taxon>Hypsibioidea</taxon>
        <taxon>Hypsibiidae</taxon>
        <taxon>Hypsibius</taxon>
    </lineage>
</organism>
<keyword evidence="4" id="KW-0472">Membrane</keyword>
<accession>A0A1W0WPB7</accession>
<proteinExistence type="predicted"/>
<name>A0A1W0WPB7_HYPEX</name>
<comment type="subcellular location">
    <subcellularLocation>
        <location evidence="1">Membrane</location>
    </subcellularLocation>
</comment>
<sequence>MTFQQTAVASAVQRLRDLYPKHHWTWTLLAEPQNAVLGDINVILAQWYNQRRNPNWVHIIVGLACLEALPMSDLLGNYDVLLITSGGSDRLMRDRQRCPTFLSTTPYAQSGAVVCSLLNVLNWTTVFVGLDSQVKTSYHQFSFNQITNKLVGCGVTFTATTAPFSTGSSISRILMEFNRKSRVFLYFGEPPGLRNLLIAAAESEMTHGDHVYLAICQLNIARYGIFTWQQHD</sequence>
<feature type="domain" description="Receptor ligand binding region" evidence="5">
    <location>
        <begin position="51"/>
        <end position="214"/>
    </location>
</feature>
<dbReference type="SUPFAM" id="SSF53822">
    <property type="entry name" value="Periplasmic binding protein-like I"/>
    <property type="match status" value="1"/>
</dbReference>
<evidence type="ECO:0000313" key="7">
    <source>
        <dbReference type="Proteomes" id="UP000192578"/>
    </source>
</evidence>
<evidence type="ECO:0000256" key="1">
    <source>
        <dbReference type="ARBA" id="ARBA00004370"/>
    </source>
</evidence>
<protein>
    <recommendedName>
        <fullName evidence="5">Receptor ligand binding region domain-containing protein</fullName>
    </recommendedName>
</protein>
<dbReference type="Gene3D" id="3.40.50.2300">
    <property type="match status" value="1"/>
</dbReference>
<evidence type="ECO:0000313" key="6">
    <source>
        <dbReference type="EMBL" id="OQV17050.1"/>
    </source>
</evidence>
<dbReference type="AlphaFoldDB" id="A0A1W0WPB7"/>
<comment type="caution">
    <text evidence="6">The sequence shown here is derived from an EMBL/GenBank/DDBJ whole genome shotgun (WGS) entry which is preliminary data.</text>
</comment>
<gene>
    <name evidence="6" type="ORF">BV898_08912</name>
</gene>
<dbReference type="Proteomes" id="UP000192578">
    <property type="component" value="Unassembled WGS sequence"/>
</dbReference>